<name>A0ABV5J745_9BACT</name>
<evidence type="ECO:0000259" key="5">
    <source>
        <dbReference type="Pfam" id="PF00251"/>
    </source>
</evidence>
<evidence type="ECO:0000313" key="7">
    <source>
        <dbReference type="EMBL" id="MFB9212648.1"/>
    </source>
</evidence>
<dbReference type="InterPro" id="IPR013320">
    <property type="entry name" value="ConA-like_dom_sf"/>
</dbReference>
<dbReference type="CDD" id="cd18622">
    <property type="entry name" value="GH32_Inu-like"/>
    <property type="match status" value="1"/>
</dbReference>
<keyword evidence="2 4" id="KW-0378">Hydrolase</keyword>
<evidence type="ECO:0000259" key="6">
    <source>
        <dbReference type="Pfam" id="PF08244"/>
    </source>
</evidence>
<evidence type="ECO:0000256" key="3">
    <source>
        <dbReference type="ARBA" id="ARBA00023295"/>
    </source>
</evidence>
<dbReference type="Pfam" id="PF08244">
    <property type="entry name" value="Glyco_hydro_32C"/>
    <property type="match status" value="1"/>
</dbReference>
<dbReference type="PANTHER" id="PTHR42800">
    <property type="entry name" value="EXOINULINASE INUD (AFU_ORTHOLOGUE AFUA_5G00480)"/>
    <property type="match status" value="1"/>
</dbReference>
<reference evidence="7 8" key="1">
    <citation type="submission" date="2024-09" db="EMBL/GenBank/DDBJ databases">
        <authorList>
            <person name="Sun Q."/>
            <person name="Mori K."/>
        </authorList>
    </citation>
    <scope>NUCLEOTIDE SEQUENCE [LARGE SCALE GENOMIC DNA]</scope>
    <source>
        <strain evidence="7 8">CECT 7682</strain>
    </source>
</reference>
<dbReference type="InterPro" id="IPR023296">
    <property type="entry name" value="Glyco_hydro_beta-prop_sf"/>
</dbReference>
<organism evidence="7 8">
    <name type="scientific">Echinicola jeungdonensis</name>
    <dbReference type="NCBI Taxonomy" id="709343"/>
    <lineage>
        <taxon>Bacteria</taxon>
        <taxon>Pseudomonadati</taxon>
        <taxon>Bacteroidota</taxon>
        <taxon>Cytophagia</taxon>
        <taxon>Cytophagales</taxon>
        <taxon>Cyclobacteriaceae</taxon>
        <taxon>Echinicola</taxon>
    </lineage>
</organism>
<dbReference type="InterPro" id="IPR013148">
    <property type="entry name" value="Glyco_hydro_32_N"/>
</dbReference>
<keyword evidence="3 4" id="KW-0326">Glycosidase</keyword>
<dbReference type="Gene3D" id="2.115.10.20">
    <property type="entry name" value="Glycosyl hydrolase domain, family 43"/>
    <property type="match status" value="2"/>
</dbReference>
<sequence length="650" mass="74221">MISYKHILGLIGLMWLLAPEVHAQYGEKYRPQYHFSPQEGWIGDPDGLVYSEGKYHLFWWGHAVSEDLVHWEELPYPMRGDDGSFSYFSGSVVVDHDNTAGFGRGSMLAFYTQHYPGDSLPESQAISVSKDGLYFDYYENNPVLDIEEIFFRDPQVFWYEPQQKWVMAVSLPDKQLIQLYESKDLKSWEFMSDFGPLGAQNSFWECPDLMELPVKGEPGVKKWVMFIGRGPNRVQYFVGSFDGFQFIPDEDMLSYLNEGKGLEGELFEGFDRPDYRDWEVSGTAFGAYPVQNGPLAGLGKGYVQSDHKMQGSLLSSEFIIRKPAINFLLAGGKRPGQLGVRLIVDGETVRTATGDNTDVFRWRGWDVSELIGKTARMAIVDSLSGEEEEFIAVDHILFSDQLMDLHLEHALWMDYGPDFYAARTWRDVDQVRNGRTTMLGWMGNWEYARIVPTSWGKGFESVPRDISLRKLKNGYRLVQQPIPELQKLRKEKYEESDRVVEGIQSLASFSPAQNCYEMEAVWDVDQSTSEFGLNLLVGEGRKLSLTYDPVRFNLVLDRTNCTDYTSDETFNQKFPSKMSMVVSPENGQLRLHILVDQSSVEVFTNQGEKVMSALTFPGEDQKGIELFTSEGKALLVSLKAWELHSIWNKP</sequence>
<feature type="domain" description="Glycosyl hydrolase family 32 C-terminal" evidence="6">
    <location>
        <begin position="484"/>
        <end position="642"/>
    </location>
</feature>
<comment type="caution">
    <text evidence="7">The sequence shown here is derived from an EMBL/GenBank/DDBJ whole genome shotgun (WGS) entry which is preliminary data.</text>
</comment>
<dbReference type="SUPFAM" id="SSF49899">
    <property type="entry name" value="Concanavalin A-like lectins/glucanases"/>
    <property type="match status" value="1"/>
</dbReference>
<dbReference type="EMBL" id="JBHMEW010000063">
    <property type="protein sequence ID" value="MFB9212648.1"/>
    <property type="molecule type" value="Genomic_DNA"/>
</dbReference>
<keyword evidence="8" id="KW-1185">Reference proteome</keyword>
<comment type="similarity">
    <text evidence="1 4">Belongs to the glycosyl hydrolase 32 family.</text>
</comment>
<accession>A0ABV5J745</accession>
<dbReference type="Proteomes" id="UP001589654">
    <property type="component" value="Unassembled WGS sequence"/>
</dbReference>
<evidence type="ECO:0000313" key="8">
    <source>
        <dbReference type="Proteomes" id="UP001589654"/>
    </source>
</evidence>
<gene>
    <name evidence="7" type="ORF">ACFFUR_12600</name>
</gene>
<dbReference type="PANTHER" id="PTHR42800:SF1">
    <property type="entry name" value="EXOINULINASE INUD (AFU_ORTHOLOGUE AFUA_5G00480)"/>
    <property type="match status" value="1"/>
</dbReference>
<evidence type="ECO:0000256" key="2">
    <source>
        <dbReference type="ARBA" id="ARBA00022801"/>
    </source>
</evidence>
<feature type="domain" description="Glycosyl hydrolase family 32 N-terminal" evidence="5">
    <location>
        <begin position="401"/>
        <end position="481"/>
    </location>
</feature>
<dbReference type="SMART" id="SM00640">
    <property type="entry name" value="Glyco_32"/>
    <property type="match status" value="1"/>
</dbReference>
<dbReference type="GO" id="GO:0016787">
    <property type="term" value="F:hydrolase activity"/>
    <property type="evidence" value="ECO:0007669"/>
    <property type="project" value="UniProtKB-KW"/>
</dbReference>
<protein>
    <submittedName>
        <fullName evidence="7">Glycoside hydrolase family 32 protein</fullName>
    </submittedName>
</protein>
<evidence type="ECO:0000256" key="4">
    <source>
        <dbReference type="RuleBase" id="RU362110"/>
    </source>
</evidence>
<dbReference type="Gene3D" id="2.60.120.560">
    <property type="entry name" value="Exo-inulinase, domain 1"/>
    <property type="match status" value="1"/>
</dbReference>
<dbReference type="InterPro" id="IPR013189">
    <property type="entry name" value="Glyco_hydro_32_C"/>
</dbReference>
<dbReference type="InterPro" id="IPR001362">
    <property type="entry name" value="Glyco_hydro_32"/>
</dbReference>
<evidence type="ECO:0000256" key="1">
    <source>
        <dbReference type="ARBA" id="ARBA00009902"/>
    </source>
</evidence>
<proteinExistence type="inferred from homology"/>
<dbReference type="RefSeq" id="WP_290247581.1">
    <property type="nucleotide sequence ID" value="NZ_JAUFQT010000001.1"/>
</dbReference>
<feature type="domain" description="Glycosyl hydrolase family 32 N-terminal" evidence="5">
    <location>
        <begin position="34"/>
        <end position="259"/>
    </location>
</feature>
<dbReference type="SUPFAM" id="SSF75005">
    <property type="entry name" value="Arabinanase/levansucrase/invertase"/>
    <property type="match status" value="1"/>
</dbReference>
<dbReference type="Pfam" id="PF00251">
    <property type="entry name" value="Glyco_hydro_32N"/>
    <property type="match status" value="2"/>
</dbReference>